<dbReference type="EMBL" id="BAAAPZ010000004">
    <property type="protein sequence ID" value="GAA2095193.1"/>
    <property type="molecule type" value="Genomic_DNA"/>
</dbReference>
<proteinExistence type="predicted"/>
<sequence length="87" mass="9743">MRTCEPLCRVPAPAVALSARGVREVTYALRVPPFALLNGVRMRSPVNTGEKCERLRGAEMRDRTEVHGNDEAHAGISFPLRKDTERR</sequence>
<evidence type="ECO:0000313" key="2">
    <source>
        <dbReference type="EMBL" id="GAA2095193.1"/>
    </source>
</evidence>
<keyword evidence="3" id="KW-1185">Reference proteome</keyword>
<evidence type="ECO:0000256" key="1">
    <source>
        <dbReference type="SAM" id="MobiDB-lite"/>
    </source>
</evidence>
<protein>
    <submittedName>
        <fullName evidence="2">Uncharacterized protein</fullName>
    </submittedName>
</protein>
<accession>A0ABN2WPN9</accession>
<dbReference type="Proteomes" id="UP001500984">
    <property type="component" value="Unassembled WGS sequence"/>
</dbReference>
<reference evidence="2 3" key="1">
    <citation type="journal article" date="2019" name="Int. J. Syst. Evol. Microbiol.">
        <title>The Global Catalogue of Microorganisms (GCM) 10K type strain sequencing project: providing services to taxonomists for standard genome sequencing and annotation.</title>
        <authorList>
            <consortium name="The Broad Institute Genomics Platform"/>
            <consortium name="The Broad Institute Genome Sequencing Center for Infectious Disease"/>
            <person name="Wu L."/>
            <person name="Ma J."/>
        </authorList>
    </citation>
    <scope>NUCLEOTIDE SEQUENCE [LARGE SCALE GENOMIC DNA]</scope>
    <source>
        <strain evidence="2 3">JCM 15900</strain>
    </source>
</reference>
<organism evidence="2 3">
    <name type="scientific">Brevibacterium salitolerans</name>
    <dbReference type="NCBI Taxonomy" id="1403566"/>
    <lineage>
        <taxon>Bacteria</taxon>
        <taxon>Bacillati</taxon>
        <taxon>Actinomycetota</taxon>
        <taxon>Actinomycetes</taxon>
        <taxon>Micrococcales</taxon>
        <taxon>Brevibacteriaceae</taxon>
        <taxon>Brevibacterium</taxon>
    </lineage>
</organism>
<comment type="caution">
    <text evidence="2">The sequence shown here is derived from an EMBL/GenBank/DDBJ whole genome shotgun (WGS) entry which is preliminary data.</text>
</comment>
<feature type="region of interest" description="Disordered" evidence="1">
    <location>
        <begin position="59"/>
        <end position="87"/>
    </location>
</feature>
<name>A0ABN2WPN9_9MICO</name>
<evidence type="ECO:0000313" key="3">
    <source>
        <dbReference type="Proteomes" id="UP001500984"/>
    </source>
</evidence>
<gene>
    <name evidence="2" type="ORF">GCM10009823_14650</name>
</gene>
<feature type="compositionally biased region" description="Basic and acidic residues" evidence="1">
    <location>
        <begin position="59"/>
        <end position="73"/>
    </location>
</feature>